<dbReference type="GO" id="GO:0004345">
    <property type="term" value="F:glucose-6-phosphate dehydrogenase activity"/>
    <property type="evidence" value="ECO:0007669"/>
    <property type="project" value="UniProtKB-EC"/>
</dbReference>
<evidence type="ECO:0000259" key="7">
    <source>
        <dbReference type="Pfam" id="PF00479"/>
    </source>
</evidence>
<dbReference type="EC" id="1.1.1.49" evidence="9"/>
<evidence type="ECO:0000256" key="2">
    <source>
        <dbReference type="ARBA" id="ARBA00009975"/>
    </source>
</evidence>
<sequence length="422" mass="46625">MATTTAPPVPNPLRAGLRLAKVPMPCAVVIFGATGDLAGRKLVPALYNLHLRHLLPAGFAVIGVSRSDMGGDEGFRQTMRDRCQEHSRTPVEEAQWTEFEAMLSYVQGPFDDAGTYEAIDAAIERASAERGSGQSALFYLSVPPSIFPVIIEQLGSSGLSDETDGRWRRVVIEKPFGHDLASGRELADVVHGSFDEQQVFRIDHYLGKETVQNILVFRFANGIFEPVWNRNFIDHVQITVSEAIGVEGRGRFYEEAGALRDIVQNHMLQVLSFVAMEPAASFDAEAVRDERGKLLASVRPLLPSDVVRGQYAPGFANGEPVAGYREEEGVAPESEVETYVAARISIDNWRWAGTPFYLRTGKRLPKRVTEVAIQFKQVPHLPFSYSAAEQLEPNVLVLRIQPDEGIALRFGAKVPAPRVVMR</sequence>
<feature type="domain" description="Glucose-6-phosphate dehydrogenase NAD-binding" evidence="7">
    <location>
        <begin position="29"/>
        <end position="213"/>
    </location>
</feature>
<dbReference type="Gene3D" id="3.30.360.10">
    <property type="entry name" value="Dihydrodipicolinate Reductase, domain 2"/>
    <property type="match status" value="1"/>
</dbReference>
<dbReference type="Pfam" id="PF00479">
    <property type="entry name" value="G6PD_N"/>
    <property type="match status" value="1"/>
</dbReference>
<dbReference type="AlphaFoldDB" id="A0A6J4TYH1"/>
<comment type="similarity">
    <text evidence="2">Belongs to the glucose-6-phosphate dehydrogenase family.</text>
</comment>
<comment type="pathway">
    <text evidence="1">Carbohydrate degradation; pentose phosphate pathway; D-ribulose 5-phosphate from D-glucose 6-phosphate (oxidative stage): step 1/3.</text>
</comment>
<evidence type="ECO:0000256" key="5">
    <source>
        <dbReference type="ARBA" id="ARBA00023002"/>
    </source>
</evidence>
<evidence type="ECO:0000256" key="4">
    <source>
        <dbReference type="ARBA" id="ARBA00022857"/>
    </source>
</evidence>
<dbReference type="InterPro" id="IPR022675">
    <property type="entry name" value="G6P_DH_C"/>
</dbReference>
<dbReference type="GO" id="GO:0005829">
    <property type="term" value="C:cytosol"/>
    <property type="evidence" value="ECO:0007669"/>
    <property type="project" value="TreeGrafter"/>
</dbReference>
<reference evidence="9" key="1">
    <citation type="submission" date="2020-02" db="EMBL/GenBank/DDBJ databases">
        <authorList>
            <person name="Meier V. D."/>
        </authorList>
    </citation>
    <scope>NUCLEOTIDE SEQUENCE</scope>
    <source>
        <strain evidence="9">AVDCRST_MAG79</strain>
    </source>
</reference>
<dbReference type="InterPro" id="IPR036291">
    <property type="entry name" value="NAD(P)-bd_dom_sf"/>
</dbReference>
<gene>
    <name evidence="9" type="ORF">AVDCRST_MAG79-1352</name>
</gene>
<name>A0A6J4TYH1_9ACTN</name>
<dbReference type="EMBL" id="CADCWC010000213">
    <property type="protein sequence ID" value="CAA9535851.1"/>
    <property type="molecule type" value="Genomic_DNA"/>
</dbReference>
<dbReference type="UniPathway" id="UPA00115"/>
<feature type="non-terminal residue" evidence="9">
    <location>
        <position position="422"/>
    </location>
</feature>
<dbReference type="PROSITE" id="PS00069">
    <property type="entry name" value="G6P_DEHYDROGENASE"/>
    <property type="match status" value="1"/>
</dbReference>
<dbReference type="PIRSF" id="PIRSF000110">
    <property type="entry name" value="G6PD"/>
    <property type="match status" value="1"/>
</dbReference>
<dbReference type="GO" id="GO:0009051">
    <property type="term" value="P:pentose-phosphate shunt, oxidative branch"/>
    <property type="evidence" value="ECO:0007669"/>
    <property type="project" value="TreeGrafter"/>
</dbReference>
<accession>A0A6J4TYH1</accession>
<feature type="domain" description="Glucose-6-phosphate dehydrogenase C-terminal" evidence="8">
    <location>
        <begin position="215"/>
        <end position="418"/>
    </location>
</feature>
<dbReference type="Pfam" id="PF02781">
    <property type="entry name" value="G6PD_C"/>
    <property type="match status" value="1"/>
</dbReference>
<organism evidence="9">
    <name type="scientific">uncultured Thermoleophilia bacterium</name>
    <dbReference type="NCBI Taxonomy" id="1497501"/>
    <lineage>
        <taxon>Bacteria</taxon>
        <taxon>Bacillati</taxon>
        <taxon>Actinomycetota</taxon>
        <taxon>Thermoleophilia</taxon>
        <taxon>environmental samples</taxon>
    </lineage>
</organism>
<dbReference type="GO" id="GO:0006006">
    <property type="term" value="P:glucose metabolic process"/>
    <property type="evidence" value="ECO:0007669"/>
    <property type="project" value="UniProtKB-KW"/>
</dbReference>
<protein>
    <submittedName>
        <fullName evidence="9">Glucose-6-phosphate 1-dehydrogenase</fullName>
        <ecNumber evidence="9">1.1.1.49</ecNumber>
    </submittedName>
</protein>
<dbReference type="InterPro" id="IPR001282">
    <property type="entry name" value="G6P_DH"/>
</dbReference>
<dbReference type="NCBIfam" id="TIGR00871">
    <property type="entry name" value="zwf"/>
    <property type="match status" value="1"/>
</dbReference>
<dbReference type="PRINTS" id="PR00079">
    <property type="entry name" value="G6PDHDRGNASE"/>
</dbReference>
<dbReference type="SUPFAM" id="SSF55347">
    <property type="entry name" value="Glyceraldehyde-3-phosphate dehydrogenase-like, C-terminal domain"/>
    <property type="match status" value="1"/>
</dbReference>
<dbReference type="SUPFAM" id="SSF51735">
    <property type="entry name" value="NAD(P)-binding Rossmann-fold domains"/>
    <property type="match status" value="1"/>
</dbReference>
<keyword evidence="4" id="KW-0521">NADP</keyword>
<evidence type="ECO:0000256" key="1">
    <source>
        <dbReference type="ARBA" id="ARBA00004937"/>
    </source>
</evidence>
<evidence type="ECO:0000313" key="9">
    <source>
        <dbReference type="EMBL" id="CAA9535851.1"/>
    </source>
</evidence>
<dbReference type="Gene3D" id="3.40.50.720">
    <property type="entry name" value="NAD(P)-binding Rossmann-like Domain"/>
    <property type="match status" value="1"/>
</dbReference>
<dbReference type="InterPro" id="IPR019796">
    <property type="entry name" value="G6P_DH_AS"/>
</dbReference>
<proteinExistence type="inferred from homology"/>
<keyword evidence="3" id="KW-0313">Glucose metabolism</keyword>
<dbReference type="PANTHER" id="PTHR23429">
    <property type="entry name" value="GLUCOSE-6-PHOSPHATE 1-DEHYDROGENASE G6PD"/>
    <property type="match status" value="1"/>
</dbReference>
<keyword evidence="6" id="KW-0119">Carbohydrate metabolism</keyword>
<evidence type="ECO:0000256" key="6">
    <source>
        <dbReference type="ARBA" id="ARBA00023277"/>
    </source>
</evidence>
<dbReference type="InterPro" id="IPR022674">
    <property type="entry name" value="G6P_DH_NAD-bd"/>
</dbReference>
<evidence type="ECO:0000256" key="3">
    <source>
        <dbReference type="ARBA" id="ARBA00022526"/>
    </source>
</evidence>
<dbReference type="GO" id="GO:0050661">
    <property type="term" value="F:NADP binding"/>
    <property type="evidence" value="ECO:0007669"/>
    <property type="project" value="InterPro"/>
</dbReference>
<dbReference type="HAMAP" id="MF_00966">
    <property type="entry name" value="G6PD"/>
    <property type="match status" value="1"/>
</dbReference>
<dbReference type="PANTHER" id="PTHR23429:SF0">
    <property type="entry name" value="GLUCOSE-6-PHOSPHATE 1-DEHYDROGENASE"/>
    <property type="match status" value="1"/>
</dbReference>
<keyword evidence="5 9" id="KW-0560">Oxidoreductase</keyword>
<evidence type="ECO:0000259" key="8">
    <source>
        <dbReference type="Pfam" id="PF02781"/>
    </source>
</evidence>